<name>A0A9J2P754_ASCLU</name>
<dbReference type="InterPro" id="IPR059238">
    <property type="entry name" value="UBX1_UBXN9"/>
</dbReference>
<dbReference type="PROSITE" id="PS50033">
    <property type="entry name" value="UBX"/>
    <property type="match status" value="1"/>
</dbReference>
<reference evidence="4" key="1">
    <citation type="submission" date="2023-03" db="UniProtKB">
        <authorList>
            <consortium name="WormBaseParasite"/>
        </authorList>
    </citation>
    <scope>IDENTIFICATION</scope>
</reference>
<dbReference type="CDD" id="cd17075">
    <property type="entry name" value="UBX1_UBXN9"/>
    <property type="match status" value="1"/>
</dbReference>
<dbReference type="SUPFAM" id="SSF54236">
    <property type="entry name" value="Ubiquitin-like"/>
    <property type="match status" value="2"/>
</dbReference>
<dbReference type="GO" id="GO:0005634">
    <property type="term" value="C:nucleus"/>
    <property type="evidence" value="ECO:0007669"/>
    <property type="project" value="TreeGrafter"/>
</dbReference>
<dbReference type="Pfam" id="PF00789">
    <property type="entry name" value="UBX"/>
    <property type="match status" value="1"/>
</dbReference>
<dbReference type="GO" id="GO:0006886">
    <property type="term" value="P:intracellular protein transport"/>
    <property type="evidence" value="ECO:0007669"/>
    <property type="project" value="TreeGrafter"/>
</dbReference>
<dbReference type="InterPro" id="IPR029071">
    <property type="entry name" value="Ubiquitin-like_domsf"/>
</dbReference>
<dbReference type="InterPro" id="IPR001012">
    <property type="entry name" value="UBX_dom"/>
</dbReference>
<feature type="compositionally biased region" description="Basic and acidic residues" evidence="1">
    <location>
        <begin position="252"/>
        <end position="269"/>
    </location>
</feature>
<sequence>MKGEVTGGGDHIDRLCEFCLPREKELGMTSGYCNETTMSGVTVICPNSHRCTVKVTPSTLLRKVLEEACLKQGYDVDAHELKHQNRVLDVALPFRLTGLPNNATVEMTPISRITASSDVDIALQLPDGSRKLHRLSNELTLLDVLAVFSVEFGRDLIESDRGTLPVCAFMNKEYRGEAELSMTTLKSMGISSGRSLIRYSAQKVSEEELRRIEQRVAEEKARKEKLSVGFDARKAENQQRLEIERQREEEFAKQYQKNEEMAARRRVQPERSSTSSDRELSTATSSSTGRSEESSKLPTRSSTSDSTHTAVAAEHSATRLERLQLLLSDVNTSLSSNIGDLRAENLLTENGRIAVDSRAAPNSAAAQQEADKSANFRIVNTSSGPSEAEMRPSMDSRVCTTKCDRRVMIVRKDAQASQSAAPTPNIDDKFFELSVHDAQSLQKDLREEVRAYEQRALLPREFIAQRNRELKEAAYKHTVVRFQLPDKTTIQALFLSREPVSHIYEFIARNLHSSGKPFDLCFALNQRIPNDNKKTLIDADLAPSSTIFVRFHEKTDDYASLFSNAAFTEATHEEANNVSKEWLSTNAVYRRYDPRVNEESRASQVPAKRQSDEASHYSAPPTRRFPSPSATAPKWFKKM</sequence>
<feature type="region of interest" description="Disordered" evidence="1">
    <location>
        <begin position="252"/>
        <end position="314"/>
    </location>
</feature>
<dbReference type="WBParaSite" id="ALUE_0000567201-mRNA-1">
    <property type="protein sequence ID" value="ALUE_0000567201-mRNA-1"/>
    <property type="gene ID" value="ALUE_0000567201"/>
</dbReference>
<dbReference type="InterPro" id="IPR021569">
    <property type="entry name" value="TUG-UBL1"/>
</dbReference>
<dbReference type="PANTHER" id="PTHR46467:SF1">
    <property type="entry name" value="TETHER CONTAINING UBX DOMAIN FOR GLUT4"/>
    <property type="match status" value="1"/>
</dbReference>
<dbReference type="SMART" id="SM00166">
    <property type="entry name" value="UBX"/>
    <property type="match status" value="1"/>
</dbReference>
<evidence type="ECO:0000259" key="2">
    <source>
        <dbReference type="PROSITE" id="PS50033"/>
    </source>
</evidence>
<dbReference type="AlphaFoldDB" id="A0A9J2P754"/>
<dbReference type="Proteomes" id="UP000036681">
    <property type="component" value="Unplaced"/>
</dbReference>
<dbReference type="GO" id="GO:0012506">
    <property type="term" value="C:vesicle membrane"/>
    <property type="evidence" value="ECO:0007669"/>
    <property type="project" value="TreeGrafter"/>
</dbReference>
<dbReference type="Pfam" id="PF11470">
    <property type="entry name" value="TUG-UBL1"/>
    <property type="match status" value="1"/>
</dbReference>
<evidence type="ECO:0000256" key="1">
    <source>
        <dbReference type="SAM" id="MobiDB-lite"/>
    </source>
</evidence>
<feature type="compositionally biased region" description="Polar residues" evidence="1">
    <location>
        <begin position="296"/>
        <end position="309"/>
    </location>
</feature>
<dbReference type="Gene3D" id="3.10.20.90">
    <property type="entry name" value="Phosphatidylinositol 3-kinase Catalytic Subunit, Chain A, domain 1"/>
    <property type="match status" value="2"/>
</dbReference>
<feature type="domain" description="UBX" evidence="2">
    <location>
        <begin position="473"/>
        <end position="549"/>
    </location>
</feature>
<accession>A0A9J2P754</accession>
<protein>
    <submittedName>
        <fullName evidence="4">UBX domain-containing protein</fullName>
    </submittedName>
</protein>
<evidence type="ECO:0000313" key="4">
    <source>
        <dbReference type="WBParaSite" id="ALUE_0000567201-mRNA-1"/>
    </source>
</evidence>
<proteinExistence type="predicted"/>
<dbReference type="GO" id="GO:0005737">
    <property type="term" value="C:cytoplasm"/>
    <property type="evidence" value="ECO:0007669"/>
    <property type="project" value="TreeGrafter"/>
</dbReference>
<feature type="region of interest" description="Disordered" evidence="1">
    <location>
        <begin position="595"/>
        <end position="639"/>
    </location>
</feature>
<keyword evidence="3" id="KW-1185">Reference proteome</keyword>
<dbReference type="GO" id="GO:0042593">
    <property type="term" value="P:glucose homeostasis"/>
    <property type="evidence" value="ECO:0007669"/>
    <property type="project" value="TreeGrafter"/>
</dbReference>
<evidence type="ECO:0000313" key="3">
    <source>
        <dbReference type="Proteomes" id="UP000036681"/>
    </source>
</evidence>
<dbReference type="CDD" id="cd16105">
    <property type="entry name" value="Ubl_ASPSCR1_like"/>
    <property type="match status" value="1"/>
</dbReference>
<organism evidence="3 4">
    <name type="scientific">Ascaris lumbricoides</name>
    <name type="common">Giant roundworm</name>
    <dbReference type="NCBI Taxonomy" id="6252"/>
    <lineage>
        <taxon>Eukaryota</taxon>
        <taxon>Metazoa</taxon>
        <taxon>Ecdysozoa</taxon>
        <taxon>Nematoda</taxon>
        <taxon>Chromadorea</taxon>
        <taxon>Rhabditida</taxon>
        <taxon>Spirurina</taxon>
        <taxon>Ascaridomorpha</taxon>
        <taxon>Ascaridoidea</taxon>
        <taxon>Ascarididae</taxon>
        <taxon>Ascaris</taxon>
    </lineage>
</organism>
<dbReference type="PANTHER" id="PTHR46467">
    <property type="entry name" value="TETHER CONTAINING UBX DOMAIN FOR GLUT4"/>
    <property type="match status" value="1"/>
</dbReference>